<keyword evidence="1" id="KW-0597">Phosphoprotein</keyword>
<protein>
    <submittedName>
        <fullName evidence="4">Response regulator transcription factor</fullName>
    </submittedName>
</protein>
<dbReference type="PANTHER" id="PTHR37299:SF1">
    <property type="entry name" value="STAGE 0 SPORULATION PROTEIN A HOMOLOG"/>
    <property type="match status" value="1"/>
</dbReference>
<dbReference type="AlphaFoldDB" id="A0A6C0GG54"/>
<dbReference type="GO" id="GO:0003677">
    <property type="term" value="F:DNA binding"/>
    <property type="evidence" value="ECO:0007669"/>
    <property type="project" value="InterPro"/>
</dbReference>
<gene>
    <name evidence="4" type="ORF">GXP67_09390</name>
</gene>
<dbReference type="Gene3D" id="3.40.50.2300">
    <property type="match status" value="1"/>
</dbReference>
<dbReference type="SMART" id="SM00850">
    <property type="entry name" value="LytTR"/>
    <property type="match status" value="1"/>
</dbReference>
<dbReference type="EMBL" id="CP048222">
    <property type="protein sequence ID" value="QHT66855.1"/>
    <property type="molecule type" value="Genomic_DNA"/>
</dbReference>
<dbReference type="PROSITE" id="PS50110">
    <property type="entry name" value="RESPONSE_REGULATORY"/>
    <property type="match status" value="1"/>
</dbReference>
<feature type="domain" description="Response regulatory" evidence="2">
    <location>
        <begin position="3"/>
        <end position="114"/>
    </location>
</feature>
<dbReference type="InterPro" id="IPR046947">
    <property type="entry name" value="LytR-like"/>
</dbReference>
<dbReference type="SMART" id="SM00448">
    <property type="entry name" value="REC"/>
    <property type="match status" value="1"/>
</dbReference>
<organism evidence="4 5">
    <name type="scientific">Rhodocytophaga rosea</name>
    <dbReference type="NCBI Taxonomy" id="2704465"/>
    <lineage>
        <taxon>Bacteria</taxon>
        <taxon>Pseudomonadati</taxon>
        <taxon>Bacteroidota</taxon>
        <taxon>Cytophagia</taxon>
        <taxon>Cytophagales</taxon>
        <taxon>Rhodocytophagaceae</taxon>
        <taxon>Rhodocytophaga</taxon>
    </lineage>
</organism>
<proteinExistence type="predicted"/>
<dbReference type="InterPro" id="IPR001789">
    <property type="entry name" value="Sig_transdc_resp-reg_receiver"/>
</dbReference>
<evidence type="ECO:0000313" key="5">
    <source>
        <dbReference type="Proteomes" id="UP000480178"/>
    </source>
</evidence>
<evidence type="ECO:0000313" key="4">
    <source>
        <dbReference type="EMBL" id="QHT66855.1"/>
    </source>
</evidence>
<dbReference type="Gene3D" id="2.40.50.1020">
    <property type="entry name" value="LytTr DNA-binding domain"/>
    <property type="match status" value="1"/>
</dbReference>
<dbReference type="Proteomes" id="UP000480178">
    <property type="component" value="Chromosome"/>
</dbReference>
<feature type="modified residue" description="4-aspartylphosphate" evidence="1">
    <location>
        <position position="54"/>
    </location>
</feature>
<dbReference type="RefSeq" id="WP_162442907.1">
    <property type="nucleotide sequence ID" value="NZ_CP048222.1"/>
</dbReference>
<reference evidence="4 5" key="1">
    <citation type="submission" date="2020-01" db="EMBL/GenBank/DDBJ databases">
        <authorList>
            <person name="Kim M.K."/>
        </authorList>
    </citation>
    <scope>NUCLEOTIDE SEQUENCE [LARGE SCALE GENOMIC DNA]</scope>
    <source>
        <strain evidence="4 5">172606-1</strain>
    </source>
</reference>
<dbReference type="PANTHER" id="PTHR37299">
    <property type="entry name" value="TRANSCRIPTIONAL REGULATOR-RELATED"/>
    <property type="match status" value="1"/>
</dbReference>
<dbReference type="InterPro" id="IPR011006">
    <property type="entry name" value="CheY-like_superfamily"/>
</dbReference>
<dbReference type="SUPFAM" id="SSF52172">
    <property type="entry name" value="CheY-like"/>
    <property type="match status" value="1"/>
</dbReference>
<feature type="domain" description="HTH LytTR-type" evidence="3">
    <location>
        <begin position="128"/>
        <end position="196"/>
    </location>
</feature>
<dbReference type="Pfam" id="PF00072">
    <property type="entry name" value="Response_reg"/>
    <property type="match status" value="1"/>
</dbReference>
<accession>A0A6C0GG54</accession>
<dbReference type="Pfam" id="PF04397">
    <property type="entry name" value="LytTR"/>
    <property type="match status" value="1"/>
</dbReference>
<name>A0A6C0GG54_9BACT</name>
<dbReference type="GO" id="GO:0000156">
    <property type="term" value="F:phosphorelay response regulator activity"/>
    <property type="evidence" value="ECO:0007669"/>
    <property type="project" value="InterPro"/>
</dbReference>
<sequence>MCTCIIADDEKLARDVLKAYISRIDDLDIVAICRDALEVSRFLEQTGADILFLDIEMPQRTGLELIRSLKQPPRIILTTAYKEHALEAFELHVTDYLLKPFSFERFTMAVDKIRSMPSAITSRNDQFIDLRVERKMVKIPVHEIRYIEAIGNYIKIYMAEKMIIAYNTIQNMNHILPGHKFRQIHRSYIVNLDKVQQYTATTICVGKVQLPVGRRFKKM</sequence>
<dbReference type="KEGG" id="rhoz:GXP67_09390"/>
<evidence type="ECO:0000259" key="3">
    <source>
        <dbReference type="PROSITE" id="PS50930"/>
    </source>
</evidence>
<dbReference type="PROSITE" id="PS50930">
    <property type="entry name" value="HTH_LYTTR"/>
    <property type="match status" value="1"/>
</dbReference>
<evidence type="ECO:0000256" key="1">
    <source>
        <dbReference type="PROSITE-ProRule" id="PRU00169"/>
    </source>
</evidence>
<evidence type="ECO:0000259" key="2">
    <source>
        <dbReference type="PROSITE" id="PS50110"/>
    </source>
</evidence>
<keyword evidence="5" id="KW-1185">Reference proteome</keyword>
<dbReference type="InterPro" id="IPR007492">
    <property type="entry name" value="LytTR_DNA-bd_dom"/>
</dbReference>